<evidence type="ECO:0000313" key="2">
    <source>
        <dbReference type="EMBL" id="KAF8763356.1"/>
    </source>
</evidence>
<reference evidence="2" key="1">
    <citation type="journal article" date="2020" name="bioRxiv">
        <title>Chromosome-level reference genome of the European wasp spider Argiope bruennichi: a resource for studies on range expansion and evolutionary adaptation.</title>
        <authorList>
            <person name="Sheffer M.M."/>
            <person name="Hoppe A."/>
            <person name="Krehenwinkel H."/>
            <person name="Uhl G."/>
            <person name="Kuss A.W."/>
            <person name="Jensen L."/>
            <person name="Jensen C."/>
            <person name="Gillespie R.G."/>
            <person name="Hoff K.J."/>
            <person name="Prost S."/>
        </authorList>
    </citation>
    <scope>NUCLEOTIDE SEQUENCE</scope>
</reference>
<accession>A0A8T0DYM4</accession>
<evidence type="ECO:0000313" key="3">
    <source>
        <dbReference type="Proteomes" id="UP000807504"/>
    </source>
</evidence>
<keyword evidence="1" id="KW-0472">Membrane</keyword>
<keyword evidence="1" id="KW-1133">Transmembrane helix</keyword>
<evidence type="ECO:0000256" key="1">
    <source>
        <dbReference type="SAM" id="Phobius"/>
    </source>
</evidence>
<dbReference type="Proteomes" id="UP000807504">
    <property type="component" value="Unassembled WGS sequence"/>
</dbReference>
<dbReference type="EMBL" id="JABXBU010002231">
    <property type="protein sequence ID" value="KAF8763356.1"/>
    <property type="molecule type" value="Genomic_DNA"/>
</dbReference>
<feature type="transmembrane region" description="Helical" evidence="1">
    <location>
        <begin position="6"/>
        <end position="28"/>
    </location>
</feature>
<proteinExistence type="predicted"/>
<reference evidence="2" key="2">
    <citation type="submission" date="2020-06" db="EMBL/GenBank/DDBJ databases">
        <authorList>
            <person name="Sheffer M."/>
        </authorList>
    </citation>
    <scope>NUCLEOTIDE SEQUENCE</scope>
</reference>
<sequence length="95" mass="10774">MDSISTLIFSALLLTSAILLIIFTSKIVTKLIFVRRWDSPFACLQHASPDIRLYLAMTPGQHPYFRVLEIYEQKIGGFATSIEDVSEKEKQSLIP</sequence>
<gene>
    <name evidence="2" type="ORF">HNY73_021545</name>
</gene>
<protein>
    <submittedName>
        <fullName evidence="2">Uncharacterized protein</fullName>
    </submittedName>
</protein>
<dbReference type="AlphaFoldDB" id="A0A8T0DYM4"/>
<keyword evidence="3" id="KW-1185">Reference proteome</keyword>
<name>A0A8T0DYM4_ARGBR</name>
<keyword evidence="1" id="KW-0812">Transmembrane</keyword>
<comment type="caution">
    <text evidence="2">The sequence shown here is derived from an EMBL/GenBank/DDBJ whole genome shotgun (WGS) entry which is preliminary data.</text>
</comment>
<organism evidence="2 3">
    <name type="scientific">Argiope bruennichi</name>
    <name type="common">Wasp spider</name>
    <name type="synonym">Aranea bruennichi</name>
    <dbReference type="NCBI Taxonomy" id="94029"/>
    <lineage>
        <taxon>Eukaryota</taxon>
        <taxon>Metazoa</taxon>
        <taxon>Ecdysozoa</taxon>
        <taxon>Arthropoda</taxon>
        <taxon>Chelicerata</taxon>
        <taxon>Arachnida</taxon>
        <taxon>Araneae</taxon>
        <taxon>Araneomorphae</taxon>
        <taxon>Entelegynae</taxon>
        <taxon>Araneoidea</taxon>
        <taxon>Araneidae</taxon>
        <taxon>Argiope</taxon>
    </lineage>
</organism>